<dbReference type="Proteomes" id="UP000078507">
    <property type="component" value="Unassembled WGS sequence"/>
</dbReference>
<reference evidence="1 2" key="1">
    <citation type="submission" date="2015-11" db="EMBL/GenBank/DDBJ databases">
        <title>Ensifer anhuiense sp. nov., an effective nitrogen fixation bacterium with Glycine soja.</title>
        <authorList>
            <person name="Yan H."/>
            <person name="Chen W."/>
        </authorList>
    </citation>
    <scope>NUCLEOTIDE SEQUENCE [LARGE SCALE GENOMIC DNA]</scope>
    <source>
        <strain evidence="1 2">LMG 7837</strain>
    </source>
</reference>
<dbReference type="Pfam" id="PF11225">
    <property type="entry name" value="DUF3024"/>
    <property type="match status" value="1"/>
</dbReference>
<accession>A0A178YFV0</accession>
<sequence length="133" mass="15623">MARGEWRWVKALDPKEKAAIAAVCEQFIAEKLKPRFLPNIRPTQFNYPVDIFGKWRSGKCSFITRYRSGFADNAGEEFDVGFARLDHLEECIDGTRFDLMWFRHTGRWWRLHSGVTLEEALHLIETDELLHPL</sequence>
<dbReference type="EMBL" id="LNQB01000069">
    <property type="protein sequence ID" value="OAP46388.1"/>
    <property type="molecule type" value="Genomic_DNA"/>
</dbReference>
<evidence type="ECO:0000313" key="1">
    <source>
        <dbReference type="EMBL" id="OAP46388.1"/>
    </source>
</evidence>
<evidence type="ECO:0000313" key="2">
    <source>
        <dbReference type="Proteomes" id="UP000078507"/>
    </source>
</evidence>
<comment type="caution">
    <text evidence="1">The sequence shown here is derived from an EMBL/GenBank/DDBJ whole genome shotgun (WGS) entry which is preliminary data.</text>
</comment>
<dbReference type="AlphaFoldDB" id="A0A178YFV0"/>
<name>A0A178YFV0_SINSA</name>
<proteinExistence type="predicted"/>
<gene>
    <name evidence="1" type="ORF">ATB98_10435</name>
</gene>
<organism evidence="1 2">
    <name type="scientific">Sinorhizobium saheli</name>
    <dbReference type="NCBI Taxonomy" id="36856"/>
    <lineage>
        <taxon>Bacteria</taxon>
        <taxon>Pseudomonadati</taxon>
        <taxon>Pseudomonadota</taxon>
        <taxon>Alphaproteobacteria</taxon>
        <taxon>Hyphomicrobiales</taxon>
        <taxon>Rhizobiaceae</taxon>
        <taxon>Sinorhizobium/Ensifer group</taxon>
        <taxon>Sinorhizobium</taxon>
    </lineage>
</organism>
<dbReference type="STRING" id="36856.ATB98_10435"/>
<protein>
    <submittedName>
        <fullName evidence="1">Uncharacterized protein</fullName>
    </submittedName>
</protein>
<dbReference type="InterPro" id="IPR021388">
    <property type="entry name" value="DUF3024"/>
</dbReference>
<keyword evidence="2" id="KW-1185">Reference proteome</keyword>
<dbReference type="RefSeq" id="WP_066872939.1">
    <property type="nucleotide sequence ID" value="NZ_LNQB01000069.1"/>
</dbReference>